<dbReference type="SMART" id="SM01236">
    <property type="entry name" value="Haem_oxygenase_2"/>
    <property type="match status" value="1"/>
</dbReference>
<evidence type="ECO:0000313" key="1">
    <source>
        <dbReference type="EMBL" id="MBB5742824.1"/>
    </source>
</evidence>
<dbReference type="EMBL" id="JACHMU010000001">
    <property type="protein sequence ID" value="MBB5742824.1"/>
    <property type="molecule type" value="Genomic_DNA"/>
</dbReference>
<dbReference type="Gene3D" id="1.20.910.10">
    <property type="entry name" value="Heme oxygenase-like"/>
    <property type="match status" value="1"/>
</dbReference>
<dbReference type="Pfam" id="PF14518">
    <property type="entry name" value="Haem_oxygenas_2"/>
    <property type="match status" value="1"/>
</dbReference>
<keyword evidence="2" id="KW-1185">Reference proteome</keyword>
<name>A0A7W9CC26_9MICO</name>
<accession>A0A7W9CC26</accession>
<organism evidence="1 2">
    <name type="scientific">Microbacterium ginsengiterrae</name>
    <dbReference type="NCBI Taxonomy" id="546115"/>
    <lineage>
        <taxon>Bacteria</taxon>
        <taxon>Bacillati</taxon>
        <taxon>Actinomycetota</taxon>
        <taxon>Actinomycetes</taxon>
        <taxon>Micrococcales</taxon>
        <taxon>Microbacteriaceae</taxon>
        <taxon>Microbacterium</taxon>
    </lineage>
</organism>
<protein>
    <recommendedName>
        <fullName evidence="3">Heme oxygenase-like protein</fullName>
    </recommendedName>
</protein>
<comment type="caution">
    <text evidence="1">The sequence shown here is derived from an EMBL/GenBank/DDBJ whole genome shotgun (WGS) entry which is preliminary data.</text>
</comment>
<evidence type="ECO:0008006" key="3">
    <source>
        <dbReference type="Google" id="ProtNLM"/>
    </source>
</evidence>
<proteinExistence type="predicted"/>
<sequence length="362" mass="39409">MTNVMSQAPTVGYEIGDVTIEARGPLSDAILGLLSGDERRIDDLVPTVGSMDAVEDAIRDDDVQLSLFLIYAVSYGSLDQIGAQWEWDTRLIEARVALERMFEAEVRRQVGPIESPAPRGPAVAEALFEMTKPTPGPSLSRYVARRADESQAREYLALHSIYTLREADAHSWTIPRLTGRAKAALVEIQADEYGGGEHHGVHQVMYARTLRSAGLDDTYGRYVDAAPAITLAGFNLMTMFGMNRRLRGASVGHLAAFEMTSSIPCRLVAEGLRRLRFDDDVAAYYDEHVEADAVHEQIAGRDLAGSLAEDDPALVDDIVFGAAACLAVEGWASDLTLERWEAGDSALRESRIARDITGGGAL</sequence>
<dbReference type="SUPFAM" id="SSF48613">
    <property type="entry name" value="Heme oxygenase-like"/>
    <property type="match status" value="1"/>
</dbReference>
<dbReference type="InterPro" id="IPR016084">
    <property type="entry name" value="Haem_Oase-like_multi-hlx"/>
</dbReference>
<reference evidence="1 2" key="1">
    <citation type="submission" date="2020-08" db="EMBL/GenBank/DDBJ databases">
        <title>Sequencing the genomes of 1000 actinobacteria strains.</title>
        <authorList>
            <person name="Klenk H.-P."/>
        </authorList>
    </citation>
    <scope>NUCLEOTIDE SEQUENCE [LARGE SCALE GENOMIC DNA]</scope>
    <source>
        <strain evidence="1 2">DSM 24823</strain>
    </source>
</reference>
<gene>
    <name evidence="1" type="ORF">HD600_001321</name>
</gene>
<dbReference type="Proteomes" id="UP000517712">
    <property type="component" value="Unassembled WGS sequence"/>
</dbReference>
<dbReference type="AlphaFoldDB" id="A0A7W9CC26"/>
<evidence type="ECO:0000313" key="2">
    <source>
        <dbReference type="Proteomes" id="UP000517712"/>
    </source>
</evidence>